<gene>
    <name evidence="1" type="ORF">N3K66_004792</name>
</gene>
<organism evidence="1 2">
    <name type="scientific">Trichothecium roseum</name>
    <dbReference type="NCBI Taxonomy" id="47278"/>
    <lineage>
        <taxon>Eukaryota</taxon>
        <taxon>Fungi</taxon>
        <taxon>Dikarya</taxon>
        <taxon>Ascomycota</taxon>
        <taxon>Pezizomycotina</taxon>
        <taxon>Sordariomycetes</taxon>
        <taxon>Hypocreomycetidae</taxon>
        <taxon>Hypocreales</taxon>
        <taxon>Hypocreales incertae sedis</taxon>
        <taxon>Trichothecium</taxon>
    </lineage>
</organism>
<evidence type="ECO:0000313" key="2">
    <source>
        <dbReference type="Proteomes" id="UP001163324"/>
    </source>
</evidence>
<proteinExistence type="predicted"/>
<dbReference type="EMBL" id="CM047943">
    <property type="protein sequence ID" value="KAI9900530.1"/>
    <property type="molecule type" value="Genomic_DNA"/>
</dbReference>
<protein>
    <submittedName>
        <fullName evidence="1">Uncharacterized protein</fullName>
    </submittedName>
</protein>
<evidence type="ECO:0000313" key="1">
    <source>
        <dbReference type="EMBL" id="KAI9900530.1"/>
    </source>
</evidence>
<comment type="caution">
    <text evidence="1">The sequence shown here is derived from an EMBL/GenBank/DDBJ whole genome shotgun (WGS) entry which is preliminary data.</text>
</comment>
<reference evidence="1" key="1">
    <citation type="submission" date="2022-10" db="EMBL/GenBank/DDBJ databases">
        <title>Complete Genome of Trichothecium roseum strain YXFP-22015, a Plant Pathogen Isolated from Citrus.</title>
        <authorList>
            <person name="Wang Y."/>
            <person name="Zhu L."/>
        </authorList>
    </citation>
    <scope>NUCLEOTIDE SEQUENCE</scope>
    <source>
        <strain evidence="1">YXFP-22015</strain>
    </source>
</reference>
<name>A0ACC0V3N7_9HYPO</name>
<accession>A0ACC0V3N7</accession>
<keyword evidence="2" id="KW-1185">Reference proteome</keyword>
<sequence length="630" mass="68959">MARDTDMDNASASSTDGQSKRPAVSRQESETQSETSALPQQQQQQQQRRQHYPQQQKQHHASRLHARVPSTKALHGKQHQRGHGHGHGHGQVTNAPSATKLSSRKATTPPDDIAHNQPPQRPKTHRRATSDAKLSRQLSGTSLQKSASQSSIKRNRSLVDVGNRNKSADLLKRTSSTTKVHHRTKPSKTQVHFDLGDDEDPEDEWVDASGSTSPYQSRHSLQSSAHSSLRPNHSAANSRPQTPSKPTPRETTEPAEPAESVQPADPTGTAETKETTEPARNEPAEPKREPTTRDRIHRKEYLTTRLLQRTPSVVAPTKMTVDLVEADPPRQTSRQTSRQSSPDSTLREDTPSIPANTPSNIPGSGSAGVTSRFVEGPSSGHASQASSFYPANGSGPRHSEDLPQRPKSMANLSRSHDEAEMAQRTDDKVDSALVPKPARRTAPPAETSRVQQKLNLQRASSAIEPGQQVSGGGVVGASPLIGVGGPRYDGGQNRDPRVGRLLERIGMEYLVVRRYQNPIARSLKRLDLPVVSDKTRRIPRPNTSSFSKNPLQPNNRHGRNVSLPDNRRPRTPKTAARPNGTGSSSYENEDEGRLGERLSGSSLVNEEDDDTSVLLRNLWEKTPELSASTD</sequence>
<dbReference type="Proteomes" id="UP001163324">
    <property type="component" value="Chromosome 4"/>
</dbReference>